<dbReference type="PROSITE" id="PS50804">
    <property type="entry name" value="SCAN_BOX"/>
    <property type="match status" value="1"/>
</dbReference>
<dbReference type="FunFam" id="1.10.4020.10:FF:000001">
    <property type="entry name" value="zinc finger protein 263 isoform X1"/>
    <property type="match status" value="1"/>
</dbReference>
<dbReference type="InterPro" id="IPR013087">
    <property type="entry name" value="Znf_C2H2_type"/>
</dbReference>
<dbReference type="SUPFAM" id="SSF47353">
    <property type="entry name" value="Retrovirus capsid dimerization domain-like"/>
    <property type="match status" value="1"/>
</dbReference>
<evidence type="ECO:0000256" key="4">
    <source>
        <dbReference type="ARBA" id="ARBA00022737"/>
    </source>
</evidence>
<evidence type="ECO:0000256" key="10">
    <source>
        <dbReference type="SAM" id="MobiDB-lite"/>
    </source>
</evidence>
<dbReference type="Proteomes" id="UP001178461">
    <property type="component" value="Chromosome 2"/>
</dbReference>
<keyword evidence="7" id="KW-0238">DNA-binding</keyword>
<dbReference type="InterPro" id="IPR003309">
    <property type="entry name" value="SCAN_dom"/>
</dbReference>
<dbReference type="PROSITE" id="PS50157">
    <property type="entry name" value="ZINC_FINGER_C2H2_2"/>
    <property type="match status" value="4"/>
</dbReference>
<evidence type="ECO:0000259" key="11">
    <source>
        <dbReference type="PROSITE" id="PS50157"/>
    </source>
</evidence>
<gene>
    <name evidence="13" type="ORF">PODLI_1B028821</name>
</gene>
<dbReference type="EMBL" id="OX395127">
    <property type="protein sequence ID" value="CAI5768652.1"/>
    <property type="molecule type" value="Genomic_DNA"/>
</dbReference>
<sequence>MDAGRRKNEPDDVVQAALKQWPLAGLKTEDQDHGGATTREEFVEGGRDLCAFRTGRMGDIESRVPGEKVKQESGAGLLQHWESQWQEFLKMVESHHTHWEIPAEEPTPWEDAKGFLASFEQVAKACRWPQEEWAARLLPALSGEAEQAFGSLEAGDREDYGKVKAAILRRDALAREQWCQHFRHFCYQEAEGPRGAYSRLRDVCHRWLKVKRNSKEQILELLILEQLLAVLPPEVQGWVREVGPETCSQAVALAEEFLLRQREAERPQKQMQAAFEEDGYGFSEPAQVLTDTGQRQQERGAKEEAGSGDASSRDYMQVGECDGQNRPQESRDNVEPSITESVARVCKEGKTSEGQGEPKRPQASWPGNRVGESVPCGTSEISLDQTPLRRQPQGSDGGSGESFDSEFVKYEAVEIQESAYPCEDGTQLSCKEDLRRNSPHFRGKPYQCSYCEKAFSRRSHLVTHERTHTGEKPYACSFCGKSFIQSSHLILHERTHTGEKPYRCCACGKSFSSTSNLLAHGRTHTGEKPYKCAVCEKGFISKSHLVRHRRNHAGDRPPTEQSCSGKAFCLA</sequence>
<feature type="domain" description="C2H2-type" evidence="11">
    <location>
        <begin position="474"/>
        <end position="501"/>
    </location>
</feature>
<dbReference type="PROSITE" id="PS00028">
    <property type="entry name" value="ZINC_FINGER_C2H2_1"/>
    <property type="match status" value="4"/>
</dbReference>
<accession>A0AA35P1W8</accession>
<protein>
    <submittedName>
        <fullName evidence="13">Finger and SCAN domain-containing 31-like</fullName>
    </submittedName>
</protein>
<evidence type="ECO:0000259" key="12">
    <source>
        <dbReference type="PROSITE" id="PS50804"/>
    </source>
</evidence>
<feature type="compositionally biased region" description="Basic and acidic residues" evidence="10">
    <location>
        <begin position="345"/>
        <end position="360"/>
    </location>
</feature>
<evidence type="ECO:0000256" key="8">
    <source>
        <dbReference type="ARBA" id="ARBA00023242"/>
    </source>
</evidence>
<dbReference type="FunFam" id="3.30.160.60:FF:000045">
    <property type="entry name" value="ZFP69 zinc finger protein B"/>
    <property type="match status" value="1"/>
</dbReference>
<dbReference type="SUPFAM" id="SSF57667">
    <property type="entry name" value="beta-beta-alpha zinc fingers"/>
    <property type="match status" value="2"/>
</dbReference>
<dbReference type="FunFam" id="3.30.160.60:FF:001437">
    <property type="entry name" value="Zinc finger protein 594"/>
    <property type="match status" value="1"/>
</dbReference>
<evidence type="ECO:0000256" key="7">
    <source>
        <dbReference type="ARBA" id="ARBA00023125"/>
    </source>
</evidence>
<evidence type="ECO:0000256" key="9">
    <source>
        <dbReference type="PROSITE-ProRule" id="PRU00042"/>
    </source>
</evidence>
<keyword evidence="6" id="KW-0862">Zinc</keyword>
<dbReference type="SMART" id="SM00355">
    <property type="entry name" value="ZnF_C2H2"/>
    <property type="match status" value="4"/>
</dbReference>
<feature type="region of interest" description="Disordered" evidence="10">
    <location>
        <begin position="289"/>
        <end position="403"/>
    </location>
</feature>
<keyword evidence="14" id="KW-1185">Reference proteome</keyword>
<keyword evidence="4" id="KW-0677">Repeat</keyword>
<dbReference type="PANTHER" id="PTHR23226">
    <property type="entry name" value="ZINC FINGER AND SCAN DOMAIN-CONTAINING"/>
    <property type="match status" value="1"/>
</dbReference>
<evidence type="ECO:0000256" key="5">
    <source>
        <dbReference type="ARBA" id="ARBA00022771"/>
    </source>
</evidence>
<evidence type="ECO:0000256" key="6">
    <source>
        <dbReference type="ARBA" id="ARBA00022833"/>
    </source>
</evidence>
<evidence type="ECO:0000256" key="1">
    <source>
        <dbReference type="ARBA" id="ARBA00004123"/>
    </source>
</evidence>
<proteinExistence type="inferred from homology"/>
<dbReference type="FunFam" id="3.30.160.60:FF:001157">
    <property type="entry name" value="Zinc finger protein 793"/>
    <property type="match status" value="1"/>
</dbReference>
<dbReference type="PANTHER" id="PTHR23226:SF379">
    <property type="entry name" value="C2H2-TYPE DOMAIN-CONTAINING PROTEIN"/>
    <property type="match status" value="1"/>
</dbReference>
<keyword evidence="5 9" id="KW-0863">Zinc-finger</keyword>
<name>A0AA35P1W8_9SAUR</name>
<dbReference type="SMART" id="SM00431">
    <property type="entry name" value="SCAN"/>
    <property type="match status" value="1"/>
</dbReference>
<feature type="domain" description="C2H2-type" evidence="11">
    <location>
        <begin position="502"/>
        <end position="529"/>
    </location>
</feature>
<dbReference type="Pfam" id="PF02023">
    <property type="entry name" value="SCAN"/>
    <property type="match status" value="1"/>
</dbReference>
<keyword evidence="3" id="KW-0479">Metal-binding</keyword>
<dbReference type="Gene3D" id="1.10.4020.10">
    <property type="entry name" value="DNA breaking-rejoining enzymes"/>
    <property type="match status" value="1"/>
</dbReference>
<dbReference type="InterPro" id="IPR038269">
    <property type="entry name" value="SCAN_sf"/>
</dbReference>
<feature type="domain" description="C2H2-type" evidence="11">
    <location>
        <begin position="446"/>
        <end position="473"/>
    </location>
</feature>
<feature type="domain" description="C2H2-type" evidence="11">
    <location>
        <begin position="530"/>
        <end position="557"/>
    </location>
</feature>
<dbReference type="GO" id="GO:0008270">
    <property type="term" value="F:zinc ion binding"/>
    <property type="evidence" value="ECO:0007669"/>
    <property type="project" value="UniProtKB-KW"/>
</dbReference>
<evidence type="ECO:0000256" key="3">
    <source>
        <dbReference type="ARBA" id="ARBA00022723"/>
    </source>
</evidence>
<dbReference type="AlphaFoldDB" id="A0AA35P1W8"/>
<comment type="subcellular location">
    <subcellularLocation>
        <location evidence="1">Nucleus</location>
    </subcellularLocation>
</comment>
<evidence type="ECO:0000313" key="14">
    <source>
        <dbReference type="Proteomes" id="UP001178461"/>
    </source>
</evidence>
<evidence type="ECO:0000313" key="13">
    <source>
        <dbReference type="EMBL" id="CAI5768652.1"/>
    </source>
</evidence>
<dbReference type="InterPro" id="IPR036236">
    <property type="entry name" value="Znf_C2H2_sf"/>
</dbReference>
<dbReference type="GO" id="GO:0005634">
    <property type="term" value="C:nucleus"/>
    <property type="evidence" value="ECO:0007669"/>
    <property type="project" value="UniProtKB-SubCell"/>
</dbReference>
<feature type="compositionally biased region" description="Basic and acidic residues" evidence="10">
    <location>
        <begin position="296"/>
        <end position="305"/>
    </location>
</feature>
<dbReference type="FunFam" id="3.30.160.60:FF:002343">
    <property type="entry name" value="Zinc finger protein 33A"/>
    <property type="match status" value="1"/>
</dbReference>
<dbReference type="GO" id="GO:0000978">
    <property type="term" value="F:RNA polymerase II cis-regulatory region sequence-specific DNA binding"/>
    <property type="evidence" value="ECO:0007669"/>
    <property type="project" value="TreeGrafter"/>
</dbReference>
<feature type="domain" description="SCAN box" evidence="12">
    <location>
        <begin position="180"/>
        <end position="257"/>
    </location>
</feature>
<keyword evidence="8" id="KW-0539">Nucleus</keyword>
<comment type="similarity">
    <text evidence="2">Belongs to the krueppel C2H2-type zinc-finger protein family.</text>
</comment>
<dbReference type="GO" id="GO:0000981">
    <property type="term" value="F:DNA-binding transcription factor activity, RNA polymerase II-specific"/>
    <property type="evidence" value="ECO:0007669"/>
    <property type="project" value="TreeGrafter"/>
</dbReference>
<evidence type="ECO:0000256" key="2">
    <source>
        <dbReference type="ARBA" id="ARBA00006991"/>
    </source>
</evidence>
<dbReference type="Pfam" id="PF00096">
    <property type="entry name" value="zf-C2H2"/>
    <property type="match status" value="4"/>
</dbReference>
<reference evidence="13" key="1">
    <citation type="submission" date="2022-12" db="EMBL/GenBank/DDBJ databases">
        <authorList>
            <person name="Alioto T."/>
            <person name="Alioto T."/>
            <person name="Gomez Garrido J."/>
        </authorList>
    </citation>
    <scope>NUCLEOTIDE SEQUENCE</scope>
</reference>
<dbReference type="Gene3D" id="3.30.160.60">
    <property type="entry name" value="Classic Zinc Finger"/>
    <property type="match status" value="4"/>
</dbReference>
<organism evidence="13 14">
    <name type="scientific">Podarcis lilfordi</name>
    <name type="common">Lilford's wall lizard</name>
    <dbReference type="NCBI Taxonomy" id="74358"/>
    <lineage>
        <taxon>Eukaryota</taxon>
        <taxon>Metazoa</taxon>
        <taxon>Chordata</taxon>
        <taxon>Craniata</taxon>
        <taxon>Vertebrata</taxon>
        <taxon>Euteleostomi</taxon>
        <taxon>Lepidosauria</taxon>
        <taxon>Squamata</taxon>
        <taxon>Bifurcata</taxon>
        <taxon>Unidentata</taxon>
        <taxon>Episquamata</taxon>
        <taxon>Laterata</taxon>
        <taxon>Lacertibaenia</taxon>
        <taxon>Lacertidae</taxon>
        <taxon>Podarcis</taxon>
    </lineage>
</organism>